<dbReference type="Pfam" id="PF06729">
    <property type="entry name" value="CENP-R"/>
    <property type="match status" value="1"/>
</dbReference>
<dbReference type="Reactome" id="R-CFA-5663220">
    <property type="pathway name" value="RHO GTPases Activate Formins"/>
</dbReference>
<dbReference type="Ensembl" id="ENSCAFT00845008856.1">
    <property type="protein sequence ID" value="ENSCAFP00845006978.1"/>
    <property type="gene ID" value="ENSCAFG00845004941.1"/>
</dbReference>
<gene>
    <name evidence="2" type="primary">ITGB3BP</name>
</gene>
<dbReference type="GeneID" id="609967"/>
<dbReference type="OrthoDB" id="8839831at2759"/>
<feature type="region of interest" description="Disordered" evidence="1">
    <location>
        <begin position="29"/>
        <end position="78"/>
    </location>
</feature>
<dbReference type="FunCoup" id="A0A8I3RSD6">
    <property type="interactions" value="19"/>
</dbReference>
<dbReference type="GO" id="GO:0006355">
    <property type="term" value="P:regulation of DNA-templated transcription"/>
    <property type="evidence" value="ECO:0007669"/>
    <property type="project" value="InterPro"/>
</dbReference>
<keyword evidence="3" id="KW-1185">Reference proteome</keyword>
<proteinExistence type="predicted"/>
<dbReference type="GeneTree" id="ENSGT00390000004336"/>
<evidence type="ECO:0000256" key="1">
    <source>
        <dbReference type="SAM" id="MobiDB-lite"/>
    </source>
</evidence>
<dbReference type="Reactome" id="R-CFA-606279">
    <property type="pathway name" value="Deposition of new CENPA-containing nucleosomes at the centromere"/>
</dbReference>
<reference evidence="2" key="1">
    <citation type="submission" date="2020-03" db="EMBL/GenBank/DDBJ databases">
        <title>Long-read based genome assembly of a Labrador retriever dog.</title>
        <authorList>
            <person name="Eory L."/>
            <person name="Zhang W."/>
            <person name="Schoenebeck J."/>
        </authorList>
    </citation>
    <scope>NUCLEOTIDE SEQUENCE [LARGE SCALE GENOMIC DNA]</scope>
    <source>
        <strain evidence="2">Labrador retriever</strain>
    </source>
</reference>
<protein>
    <submittedName>
        <fullName evidence="2">Integrin subunit beta 3 binding protein</fullName>
    </submittedName>
</protein>
<feature type="compositionally biased region" description="Basic and acidic residues" evidence="1">
    <location>
        <begin position="52"/>
        <end position="62"/>
    </location>
</feature>
<organism evidence="2 3">
    <name type="scientific">Canis lupus familiaris</name>
    <name type="common">Dog</name>
    <name type="synonym">Canis familiaris</name>
    <dbReference type="NCBI Taxonomy" id="9615"/>
    <lineage>
        <taxon>Eukaryota</taxon>
        <taxon>Metazoa</taxon>
        <taxon>Chordata</taxon>
        <taxon>Craniata</taxon>
        <taxon>Vertebrata</taxon>
        <taxon>Euteleostomi</taxon>
        <taxon>Mammalia</taxon>
        <taxon>Eutheria</taxon>
        <taxon>Laurasiatheria</taxon>
        <taxon>Carnivora</taxon>
        <taxon>Caniformia</taxon>
        <taxon>Canidae</taxon>
        <taxon>Canis</taxon>
    </lineage>
</organism>
<dbReference type="Reactome" id="R-CFA-2500257">
    <property type="pathway name" value="Resolution of Sister Chromatid Cohesion"/>
</dbReference>
<dbReference type="Reactome" id="R-CFA-9648025">
    <property type="pathway name" value="EML4 and NUDC in mitotic spindle formation"/>
</dbReference>
<dbReference type="AlphaFoldDB" id="A0A8I3RSD6"/>
<dbReference type="Reactome" id="R-CFA-68877">
    <property type="pathway name" value="Mitotic Prometaphase"/>
</dbReference>
<feature type="compositionally biased region" description="Polar residues" evidence="1">
    <location>
        <begin position="30"/>
        <end position="41"/>
    </location>
</feature>
<dbReference type="GO" id="GO:0000776">
    <property type="term" value="C:kinetochore"/>
    <property type="evidence" value="ECO:0007669"/>
    <property type="project" value="Ensembl"/>
</dbReference>
<dbReference type="InterPro" id="IPR009601">
    <property type="entry name" value="CENP-R"/>
</dbReference>
<dbReference type="Reactome" id="R-CFA-141444">
    <property type="pathway name" value="Amplification of signal from unattached kinetochores via a MAD2 inhibitory signal"/>
</dbReference>
<dbReference type="RefSeq" id="XP_038521925.1">
    <property type="nucleotide sequence ID" value="XM_038665997.1"/>
</dbReference>
<dbReference type="PANTHER" id="PTHR15581:SF0">
    <property type="entry name" value="CENTROMERE PROTEIN R"/>
    <property type="match status" value="1"/>
</dbReference>
<dbReference type="Proteomes" id="UP000805418">
    <property type="component" value="Chromosome 5"/>
</dbReference>
<accession>A0A8I3RSD6</accession>
<name>A0A8I3RSD6_CANLF</name>
<dbReference type="GO" id="GO:1904036">
    <property type="term" value="P:negative regulation of epithelial cell apoptotic process"/>
    <property type="evidence" value="ECO:0007669"/>
    <property type="project" value="Ensembl"/>
</dbReference>
<dbReference type="GO" id="GO:0050679">
    <property type="term" value="P:positive regulation of epithelial cell proliferation"/>
    <property type="evidence" value="ECO:0007669"/>
    <property type="project" value="Ensembl"/>
</dbReference>
<dbReference type="PANTHER" id="PTHR15581">
    <property type="entry name" value="CENTROMERE PROTEIN R"/>
    <property type="match status" value="1"/>
</dbReference>
<reference evidence="2" key="3">
    <citation type="submission" date="2025-09" db="UniProtKB">
        <authorList>
            <consortium name="Ensembl"/>
        </authorList>
    </citation>
    <scope>IDENTIFICATION</scope>
    <source>
        <strain evidence="2">Boxer</strain>
    </source>
</reference>
<dbReference type="GO" id="GO:0034080">
    <property type="term" value="P:CENP-A containing chromatin assembly"/>
    <property type="evidence" value="ECO:0007669"/>
    <property type="project" value="InterPro"/>
</dbReference>
<evidence type="ECO:0000313" key="2">
    <source>
        <dbReference type="Ensembl" id="ENSCAFP00845006978.1"/>
    </source>
</evidence>
<dbReference type="CTD" id="23421"/>
<dbReference type="Reactome" id="R-CFA-205043">
    <property type="pathway name" value="NRIF signals cell death from the nucleus"/>
</dbReference>
<dbReference type="Reactome" id="R-CFA-2467813">
    <property type="pathway name" value="Separation of Sister Chromatids"/>
</dbReference>
<dbReference type="RefSeq" id="XP_038375539.1">
    <property type="nucleotide sequence ID" value="XM_038519611.1"/>
</dbReference>
<dbReference type="RefSeq" id="XP_038393228.1">
    <property type="nucleotide sequence ID" value="XM_038537300.1"/>
</dbReference>
<sequence>MPVRRSLKLDHLLEANSFNSSKITRKKSIRTYSPTTGTCQMSPFGASASSEEQEHKNEPSNEKRKKLNHLSLTKRKESTTKDNNEFMMLLSKVEKSSEEIMEIMQNLSSIQALEGSRELENILGISCASCFLQREMRKTKELMIKVTEQKLFEKKCSEFSNKGIRRNVPTLNTNFVCICLTVFKGTETSVINLPSKYQIRALGRCVSR</sequence>
<reference evidence="2" key="2">
    <citation type="submission" date="2025-08" db="UniProtKB">
        <authorList>
            <consortium name="Ensembl"/>
        </authorList>
    </citation>
    <scope>IDENTIFICATION</scope>
    <source>
        <strain evidence="2">Boxer</strain>
    </source>
</reference>
<evidence type="ECO:0000313" key="3">
    <source>
        <dbReference type="Proteomes" id="UP000805418"/>
    </source>
</evidence>
<dbReference type="GO" id="GO:0005654">
    <property type="term" value="C:nucleoplasm"/>
    <property type="evidence" value="ECO:0000318"/>
    <property type="project" value="GO_Central"/>
</dbReference>